<accession>A0ABS5L041</accession>
<evidence type="ECO:0000313" key="2">
    <source>
        <dbReference type="Proteomes" id="UP000730482"/>
    </source>
</evidence>
<sequence length="84" mass="8501">MIDTLPPAKGRVVMIPCSSSLAPAYELDFGDSAGAAPVAEVSVECFGVLVTVDGKSKPTLSLDSVGEEQFLSEVGSVLTGSTAP</sequence>
<reference evidence="1 2" key="1">
    <citation type="submission" date="2020-02" db="EMBL/GenBank/DDBJ databases">
        <title>Acidophilic actinobacteria isolated from forest soil.</title>
        <authorList>
            <person name="Golinska P."/>
        </authorList>
    </citation>
    <scope>NUCLEOTIDE SEQUENCE [LARGE SCALE GENOMIC DNA]</scope>
    <source>
        <strain evidence="1 2">NL8</strain>
    </source>
</reference>
<evidence type="ECO:0000313" key="1">
    <source>
        <dbReference type="EMBL" id="MBS2551520.1"/>
    </source>
</evidence>
<dbReference type="RefSeq" id="WP_212016178.1">
    <property type="nucleotide sequence ID" value="NZ_JAAFYZ010000143.1"/>
</dbReference>
<comment type="caution">
    <text evidence="1">The sequence shown here is derived from an EMBL/GenBank/DDBJ whole genome shotgun (WGS) entry which is preliminary data.</text>
</comment>
<proteinExistence type="predicted"/>
<keyword evidence="2" id="KW-1185">Reference proteome</keyword>
<organism evidence="1 2">
    <name type="scientific">Catenulispora pinistramenti</name>
    <dbReference type="NCBI Taxonomy" id="2705254"/>
    <lineage>
        <taxon>Bacteria</taxon>
        <taxon>Bacillati</taxon>
        <taxon>Actinomycetota</taxon>
        <taxon>Actinomycetes</taxon>
        <taxon>Catenulisporales</taxon>
        <taxon>Catenulisporaceae</taxon>
        <taxon>Catenulispora</taxon>
    </lineage>
</organism>
<name>A0ABS5L041_9ACTN</name>
<gene>
    <name evidence="1" type="ORF">KGQ19_32095</name>
</gene>
<protein>
    <submittedName>
        <fullName evidence="1">Uncharacterized protein</fullName>
    </submittedName>
</protein>
<dbReference type="EMBL" id="JAAFYZ010000143">
    <property type="protein sequence ID" value="MBS2551520.1"/>
    <property type="molecule type" value="Genomic_DNA"/>
</dbReference>
<dbReference type="Proteomes" id="UP000730482">
    <property type="component" value="Unassembled WGS sequence"/>
</dbReference>